<dbReference type="InterPro" id="IPR000601">
    <property type="entry name" value="PKD_dom"/>
</dbReference>
<dbReference type="Gene3D" id="2.60.40.10">
    <property type="entry name" value="Immunoglobulins"/>
    <property type="match status" value="1"/>
</dbReference>
<dbReference type="KEGG" id="bspl:114845497"/>
<proteinExistence type="predicted"/>
<dbReference type="InterPro" id="IPR013783">
    <property type="entry name" value="Ig-like_fold"/>
</dbReference>
<name>A0A6P7L491_BETSP</name>
<gene>
    <name evidence="4" type="primary">tmem130</name>
</gene>
<dbReference type="AlphaFoldDB" id="A0A6P7L491"/>
<evidence type="ECO:0000313" key="4">
    <source>
        <dbReference type="RefSeq" id="XP_028989417.1"/>
    </source>
</evidence>
<dbReference type="GeneID" id="114845497"/>
<dbReference type="GO" id="GO:0005886">
    <property type="term" value="C:plasma membrane"/>
    <property type="evidence" value="ECO:0007669"/>
    <property type="project" value="TreeGrafter"/>
</dbReference>
<evidence type="ECO:0000256" key="1">
    <source>
        <dbReference type="ARBA" id="ARBA00022729"/>
    </source>
</evidence>
<keyword evidence="4" id="KW-0812">Transmembrane</keyword>
<dbReference type="OrthoDB" id="8510435at2759"/>
<evidence type="ECO:0000256" key="2">
    <source>
        <dbReference type="ARBA" id="ARBA00023180"/>
    </source>
</evidence>
<dbReference type="Pfam" id="PF00801">
    <property type="entry name" value="PKD"/>
    <property type="match status" value="1"/>
</dbReference>
<dbReference type="PANTHER" id="PTHR11861">
    <property type="entry name" value="MELANOCYTE PROTEIN PMEL 17-RELATED"/>
    <property type="match status" value="1"/>
</dbReference>
<reference evidence="4" key="1">
    <citation type="submission" date="2025-08" db="UniProtKB">
        <authorList>
            <consortium name="RefSeq"/>
        </authorList>
    </citation>
    <scope>IDENTIFICATION</scope>
</reference>
<protein>
    <submittedName>
        <fullName evidence="4">Transmembrane protein 130</fullName>
    </submittedName>
</protein>
<keyword evidence="1" id="KW-0732">Signal</keyword>
<sequence>MIWIWMFPVLVMLGVAQTSDPLTNLDYIAGTLIFYQKEGNATYLRNTGHLASVVPTETTFEFFDARNNLTPEQRTYTWDLGNGEVIQGTEPFVQYSYPQSGNYTLRLKVGVNVTESGPQITGVYSRDVQVLDAIKEVKLKGASYYSVSENTTLTFHIDGSPPMRVCSRFYHNCGPDVTGGCTLTMLYETNLSLSHTFTSAGVHCLDISVRNDISNLQVSFSLDVRGNYNTQIFLIMFSAAVLVAAICFIVRRRYKRSQIAISSNATFLKNQDYHDQSMSLLDMSTVKRSDKESRLLQYGTHYF</sequence>
<dbReference type="RefSeq" id="XP_028989417.1">
    <property type="nucleotide sequence ID" value="XM_029133584.3"/>
</dbReference>
<evidence type="ECO:0000313" key="3">
    <source>
        <dbReference type="Proteomes" id="UP000515150"/>
    </source>
</evidence>
<keyword evidence="3" id="KW-1185">Reference proteome</keyword>
<keyword evidence="4" id="KW-0472">Membrane</keyword>
<dbReference type="SUPFAM" id="SSF49299">
    <property type="entry name" value="PKD domain"/>
    <property type="match status" value="1"/>
</dbReference>
<dbReference type="Proteomes" id="UP000515150">
    <property type="component" value="Chromosome 19"/>
</dbReference>
<dbReference type="CDD" id="cd00146">
    <property type="entry name" value="PKD"/>
    <property type="match status" value="1"/>
</dbReference>
<keyword evidence="2" id="KW-0325">Glycoprotein</keyword>
<dbReference type="InterPro" id="IPR045219">
    <property type="entry name" value="PKAT"/>
</dbReference>
<accession>A0A6P7L491</accession>
<dbReference type="CTD" id="222865"/>
<dbReference type="InterPro" id="IPR035986">
    <property type="entry name" value="PKD_dom_sf"/>
</dbReference>
<dbReference type="PROSITE" id="PS50093">
    <property type="entry name" value="PKD"/>
    <property type="match status" value="1"/>
</dbReference>
<organism evidence="3 4">
    <name type="scientific">Betta splendens</name>
    <name type="common">Siamese fighting fish</name>
    <dbReference type="NCBI Taxonomy" id="158456"/>
    <lineage>
        <taxon>Eukaryota</taxon>
        <taxon>Metazoa</taxon>
        <taxon>Chordata</taxon>
        <taxon>Craniata</taxon>
        <taxon>Vertebrata</taxon>
        <taxon>Euteleostomi</taxon>
        <taxon>Actinopterygii</taxon>
        <taxon>Neopterygii</taxon>
        <taxon>Teleostei</taxon>
        <taxon>Neoteleostei</taxon>
        <taxon>Acanthomorphata</taxon>
        <taxon>Anabantaria</taxon>
        <taxon>Anabantiformes</taxon>
        <taxon>Anabantoidei</taxon>
        <taxon>Osphronemidae</taxon>
        <taxon>Betta</taxon>
    </lineage>
</organism>
<dbReference type="InParanoid" id="A0A6P7L491"/>
<dbReference type="PANTHER" id="PTHR11861:SF10">
    <property type="entry name" value="TRANSMEMBRANE PROTEIN 130"/>
    <property type="match status" value="1"/>
</dbReference>